<keyword evidence="3" id="KW-1185">Reference proteome</keyword>
<evidence type="ECO:0000313" key="2">
    <source>
        <dbReference type="EMBL" id="CRY69623.1"/>
    </source>
</evidence>
<reference evidence="1" key="3">
    <citation type="submission" date="2015-03" db="EMBL/GenBank/DDBJ databases">
        <authorList>
            <person name="Murphy D."/>
        </authorList>
    </citation>
    <scope>NUCLEOTIDE SEQUENCE [LARGE SCALE GENOMIC DNA]</scope>
    <source>
        <strain evidence="1">A125KOH2</strain>
    </source>
</reference>
<dbReference type="Proteomes" id="UP000045840">
    <property type="component" value="Unassembled WGS sequence"/>
</dbReference>
<sequence length="76" mass="8067">MQVVLDNAHSVPEAINQAMSTLIAPLVAALNQGQSPDEAINIIAASYPALDDSQLQQLLTQAIFVADIWGHLNAES</sequence>
<accession>A0A0T9RRW7</accession>
<reference evidence="4" key="1">
    <citation type="submission" date="2015-03" db="EMBL/GenBank/DDBJ databases">
        <authorList>
            <consortium name="Pathogen Informatics"/>
        </authorList>
    </citation>
    <scope>NUCLEOTIDE SEQUENCE [LARGE SCALE GENOMIC DNA]</scope>
    <source>
        <strain evidence="4">A125KOH2</strain>
    </source>
</reference>
<dbReference type="AlphaFoldDB" id="A0A0T9RRW7"/>
<dbReference type="STRING" id="1288385.ERS137968_04775"/>
<protein>
    <submittedName>
        <fullName evidence="1">Mu-like prophage protein gp29</fullName>
    </submittedName>
</protein>
<evidence type="ECO:0000313" key="4">
    <source>
        <dbReference type="Proteomes" id="UP000045840"/>
    </source>
</evidence>
<dbReference type="EMBL" id="CQAZ01000167">
    <property type="protein sequence ID" value="CNI80303.1"/>
    <property type="molecule type" value="Genomic_DNA"/>
</dbReference>
<organism evidence="1 4">
    <name type="scientific">Yersinia pekkanenii</name>
    <dbReference type="NCBI Taxonomy" id="1288385"/>
    <lineage>
        <taxon>Bacteria</taxon>
        <taxon>Pseudomonadati</taxon>
        <taxon>Pseudomonadota</taxon>
        <taxon>Gammaproteobacteria</taxon>
        <taxon>Enterobacterales</taxon>
        <taxon>Yersiniaceae</taxon>
        <taxon>Yersinia</taxon>
    </lineage>
</organism>
<dbReference type="Proteomes" id="UP000044625">
    <property type="component" value="Unassembled WGS sequence"/>
</dbReference>
<evidence type="ECO:0000313" key="3">
    <source>
        <dbReference type="Proteomes" id="UP000044625"/>
    </source>
</evidence>
<dbReference type="EMBL" id="CWJL01000076">
    <property type="protein sequence ID" value="CRY69623.1"/>
    <property type="molecule type" value="Genomic_DNA"/>
</dbReference>
<gene>
    <name evidence="1" type="ORF">ERS008529_04907</name>
    <name evidence="2" type="ORF">ERS137968_04775</name>
</gene>
<evidence type="ECO:0000313" key="1">
    <source>
        <dbReference type="EMBL" id="CNI80303.1"/>
    </source>
</evidence>
<proteinExistence type="predicted"/>
<reference evidence="2 3" key="2">
    <citation type="submission" date="2015-03" db="EMBL/GenBank/DDBJ databases">
        <authorList>
            <consortium name="Pathogen Informatics"/>
            <person name="Murphy D."/>
        </authorList>
    </citation>
    <scope>NUCLEOTIDE SEQUENCE [LARGE SCALE GENOMIC DNA]</scope>
    <source>
        <strain evidence="2">Type strain: CIP110230</strain>
        <strain evidence="3">type strain: CIP110230</strain>
    </source>
</reference>
<name>A0A0T9RRW7_9GAMM</name>